<dbReference type="PANTHER" id="PTHR36159">
    <property type="entry name" value="PROTEIN CBG23766"/>
    <property type="match status" value="1"/>
</dbReference>
<keyword evidence="2" id="KW-1185">Reference proteome</keyword>
<dbReference type="KEGG" id="soy:115891391"/>
<dbReference type="RefSeq" id="XP_030767697.1">
    <property type="nucleotide sequence ID" value="XM_030911837.1"/>
</dbReference>
<dbReference type="PANTHER" id="PTHR36159:SF1">
    <property type="entry name" value="RETROVIRUS-RELATED POL POLYPROTEIN FROM TRANSPOSON 412-LIKE PROTEIN"/>
    <property type="match status" value="1"/>
</dbReference>
<sequence length="207" mass="24835">MLMGFAEDYHKIVMNVKQELVLIRYNSDFNAIHSANETKDNYKITLNKVLWKMPHISVNDSQKLRLLKNFENNRDLPIVFRSWELHKYPELQQTKNHTWAVKSSNQLEKPCYIIIGFQTDVKNQITKNMSRFQHCNLTNLKVYLNSEVYPYDNLNIDFTNNIYAVLYEMYTQFQKSYYYKAFSEPTYYPILFKNNAPLVVIVKERIF</sequence>
<accession>A0A6J2YWP4</accession>
<evidence type="ECO:0000313" key="2">
    <source>
        <dbReference type="Proteomes" id="UP000504635"/>
    </source>
</evidence>
<organism evidence="2 3">
    <name type="scientific">Sitophilus oryzae</name>
    <name type="common">Rice weevil</name>
    <name type="synonym">Curculio oryzae</name>
    <dbReference type="NCBI Taxonomy" id="7048"/>
    <lineage>
        <taxon>Eukaryota</taxon>
        <taxon>Metazoa</taxon>
        <taxon>Ecdysozoa</taxon>
        <taxon>Arthropoda</taxon>
        <taxon>Hexapoda</taxon>
        <taxon>Insecta</taxon>
        <taxon>Pterygota</taxon>
        <taxon>Neoptera</taxon>
        <taxon>Endopterygota</taxon>
        <taxon>Coleoptera</taxon>
        <taxon>Polyphaga</taxon>
        <taxon>Cucujiformia</taxon>
        <taxon>Curculionidae</taxon>
        <taxon>Dryophthorinae</taxon>
        <taxon>Sitophilus</taxon>
    </lineage>
</organism>
<dbReference type="GeneID" id="115891391"/>
<reference evidence="3" key="1">
    <citation type="submission" date="2025-08" db="UniProtKB">
        <authorList>
            <consortium name="RefSeq"/>
        </authorList>
    </citation>
    <scope>IDENTIFICATION</scope>
    <source>
        <tissue evidence="3">Gonads</tissue>
    </source>
</reference>
<evidence type="ECO:0000259" key="1">
    <source>
        <dbReference type="Pfam" id="PF21738"/>
    </source>
</evidence>
<dbReference type="InterPro" id="IPR049512">
    <property type="entry name" value="DJR-like_dom"/>
</dbReference>
<evidence type="ECO:0000313" key="3">
    <source>
        <dbReference type="RefSeq" id="XP_030767697.1"/>
    </source>
</evidence>
<dbReference type="AlphaFoldDB" id="A0A6J2YWP4"/>
<gene>
    <name evidence="3" type="primary">LOC115891391</name>
</gene>
<dbReference type="Pfam" id="PF21738">
    <property type="entry name" value="DJR-like_dom"/>
    <property type="match status" value="1"/>
</dbReference>
<dbReference type="InParanoid" id="A0A6J2YWP4"/>
<protein>
    <submittedName>
        <fullName evidence="3">Uncharacterized protein LOC115891391</fullName>
    </submittedName>
</protein>
<feature type="domain" description="Double jelly roll-like" evidence="1">
    <location>
        <begin position="1"/>
        <end position="201"/>
    </location>
</feature>
<proteinExistence type="predicted"/>
<dbReference type="OrthoDB" id="7691951at2759"/>
<dbReference type="Proteomes" id="UP000504635">
    <property type="component" value="Unplaced"/>
</dbReference>
<name>A0A6J2YWP4_SITOR</name>